<proteinExistence type="predicted"/>
<evidence type="ECO:0000313" key="1">
    <source>
        <dbReference type="EMBL" id="MDB8614615.1"/>
    </source>
</evidence>
<comment type="caution">
    <text evidence="1">The sequence shown here is derived from an EMBL/GenBank/DDBJ whole genome shotgun (WGS) entry which is preliminary data.</text>
</comment>
<gene>
    <name evidence="1" type="ORF">PNU26_09430</name>
</gene>
<sequence length="85" mass="9571">MTTYFPSIDINELDFNEDWLVESLDEDSQIVTFVGQGKNQELAIEMPYTVLVDSSDSLSVGELVHLPKELFIVSQEGDAKIDDVF</sequence>
<dbReference type="RefSeq" id="WP_195918186.1">
    <property type="nucleotide sequence ID" value="NZ_JADOZZ010000014.1"/>
</dbReference>
<name>A0AAW6D843_STRSL</name>
<accession>A0AAW6D843</accession>
<reference evidence="1" key="1">
    <citation type="submission" date="2023-01" db="EMBL/GenBank/DDBJ databases">
        <title>Human gut microbiome strain richness.</title>
        <authorList>
            <person name="Chen-Liaw A."/>
        </authorList>
    </citation>
    <scope>NUCLEOTIDE SEQUENCE</scope>
    <source>
        <strain evidence="1">1001095st1_G4_1001095IJ_161003</strain>
    </source>
</reference>
<dbReference type="AlphaFoldDB" id="A0AAW6D843"/>
<dbReference type="Proteomes" id="UP001210204">
    <property type="component" value="Unassembled WGS sequence"/>
</dbReference>
<protein>
    <submittedName>
        <fullName evidence="1">Uncharacterized protein</fullName>
    </submittedName>
</protein>
<organism evidence="1 2">
    <name type="scientific">Streptococcus salivarius</name>
    <dbReference type="NCBI Taxonomy" id="1304"/>
    <lineage>
        <taxon>Bacteria</taxon>
        <taxon>Bacillati</taxon>
        <taxon>Bacillota</taxon>
        <taxon>Bacilli</taxon>
        <taxon>Lactobacillales</taxon>
        <taxon>Streptococcaceae</taxon>
        <taxon>Streptococcus</taxon>
    </lineage>
</organism>
<dbReference type="EMBL" id="JAQMJT010000013">
    <property type="protein sequence ID" value="MDB8614615.1"/>
    <property type="molecule type" value="Genomic_DNA"/>
</dbReference>
<evidence type="ECO:0000313" key="2">
    <source>
        <dbReference type="Proteomes" id="UP001210204"/>
    </source>
</evidence>